<reference evidence="1" key="1">
    <citation type="submission" date="2023-08" db="EMBL/GenBank/DDBJ databases">
        <authorList>
            <person name="Audoor S."/>
            <person name="Bilcke G."/>
        </authorList>
    </citation>
    <scope>NUCLEOTIDE SEQUENCE</scope>
</reference>
<name>A0AAD2PUM9_9STRA</name>
<evidence type="ECO:0000313" key="1">
    <source>
        <dbReference type="EMBL" id="CAJ1951434.1"/>
    </source>
</evidence>
<proteinExistence type="predicted"/>
<comment type="caution">
    <text evidence="1">The sequence shown here is derived from an EMBL/GenBank/DDBJ whole genome shotgun (WGS) entry which is preliminary data.</text>
</comment>
<sequence>MTIDSKEEIHCRVVKELRQHLNNSGRGLTNILQIAVCGSSGKGIASDQSDFDVKVLLLHPQKCYLLQKVKESWHSTFSFEYNEEDETDNNVTTTTIEIDATFIDYLRMIKYISKSDMTAYEMFAGDVIYTTPEAKVLDELWKQAYLPAVLARQYTGLLNLYLRKPRKTDENQGSNGRSNKIAFEAVYLEHKLRFIEKHGTSEIPPFKAFELIQRSDTTSEEQQWAKDLLKARREQKNKDVDSKHIEKFGSFVRQPTLGNKIKIVWDADPKDRERLRQQLEDMFLDAITERQ</sequence>
<dbReference type="Proteomes" id="UP001295423">
    <property type="component" value="Unassembled WGS sequence"/>
</dbReference>
<dbReference type="AlphaFoldDB" id="A0AAD2PUM9"/>
<dbReference type="EMBL" id="CAKOGP040001781">
    <property type="protein sequence ID" value="CAJ1951434.1"/>
    <property type="molecule type" value="Genomic_DNA"/>
</dbReference>
<dbReference type="InterPro" id="IPR018775">
    <property type="entry name" value="RlaP"/>
</dbReference>
<organism evidence="1 2">
    <name type="scientific">Cylindrotheca closterium</name>
    <dbReference type="NCBI Taxonomy" id="2856"/>
    <lineage>
        <taxon>Eukaryota</taxon>
        <taxon>Sar</taxon>
        <taxon>Stramenopiles</taxon>
        <taxon>Ochrophyta</taxon>
        <taxon>Bacillariophyta</taxon>
        <taxon>Bacillariophyceae</taxon>
        <taxon>Bacillariophycidae</taxon>
        <taxon>Bacillariales</taxon>
        <taxon>Bacillariaceae</taxon>
        <taxon>Cylindrotheca</taxon>
    </lineage>
</organism>
<evidence type="ECO:0000313" key="2">
    <source>
        <dbReference type="Proteomes" id="UP001295423"/>
    </source>
</evidence>
<gene>
    <name evidence="1" type="ORF">CYCCA115_LOCUS13071</name>
</gene>
<dbReference type="Pfam" id="PF10127">
    <property type="entry name" value="RlaP"/>
    <property type="match status" value="1"/>
</dbReference>
<protein>
    <submittedName>
        <fullName evidence="1">Uncharacterized protein</fullName>
    </submittedName>
</protein>
<accession>A0AAD2PUM9</accession>
<keyword evidence="2" id="KW-1185">Reference proteome</keyword>